<dbReference type="SUPFAM" id="SSF48150">
    <property type="entry name" value="DNA-glycosylase"/>
    <property type="match status" value="1"/>
</dbReference>
<reference evidence="9" key="2">
    <citation type="journal article" date="2019" name="Int. J. Syst. Evol. Microbiol.">
        <title>Gordonibacter faecihominis is a later heterotypic synonym of Gordonibacter urolithinfaciens.</title>
        <authorList>
            <person name="Danylec N."/>
            <person name="Stoll D.A."/>
            <person name="Huch M."/>
        </authorList>
    </citation>
    <scope>NUCLEOTIDE SEQUENCE</scope>
    <source>
        <strain evidence="9">DSM 27213</strain>
    </source>
</reference>
<dbReference type="PANTHER" id="PTHR43003">
    <property type="entry name" value="DNA-3-METHYLADENINE GLYCOSYLASE"/>
    <property type="match status" value="1"/>
</dbReference>
<organism evidence="9 10">
    <name type="scientific">Gordonibacter urolithinfaciens</name>
    <dbReference type="NCBI Taxonomy" id="1335613"/>
    <lineage>
        <taxon>Bacteria</taxon>
        <taxon>Bacillati</taxon>
        <taxon>Actinomycetota</taxon>
        <taxon>Coriobacteriia</taxon>
        <taxon>Eggerthellales</taxon>
        <taxon>Eggerthellaceae</taxon>
        <taxon>Gordonibacter</taxon>
    </lineage>
</organism>
<keyword evidence="5" id="KW-0234">DNA repair</keyword>
<evidence type="ECO:0000313" key="8">
    <source>
        <dbReference type="EMBL" id="MSA95051.1"/>
    </source>
</evidence>
<dbReference type="GO" id="GO:0005737">
    <property type="term" value="C:cytoplasm"/>
    <property type="evidence" value="ECO:0007669"/>
    <property type="project" value="TreeGrafter"/>
</dbReference>
<dbReference type="InterPro" id="IPR051912">
    <property type="entry name" value="Alkylbase_DNA_Glycosylase/TA"/>
</dbReference>
<comment type="catalytic activity">
    <reaction evidence="1">
        <text>Hydrolysis of alkylated DNA, releasing 3-methyladenine, 3-methylguanine, 7-methylguanine and 7-methyladenine.</text>
        <dbReference type="EC" id="3.2.2.21"/>
    </reaction>
</comment>
<reference evidence="10" key="1">
    <citation type="submission" date="2018-05" db="EMBL/GenBank/DDBJ databases">
        <title>Genome Sequencing of selected type strains of the family Eggerthellaceae.</title>
        <authorList>
            <person name="Danylec N."/>
            <person name="Stoll D.A."/>
            <person name="Doetsch A."/>
            <person name="Huch M."/>
        </authorList>
    </citation>
    <scope>NUCLEOTIDE SEQUENCE [LARGE SCALE GENOMIC DNA]</scope>
    <source>
        <strain evidence="10">DSM 27213</strain>
    </source>
</reference>
<evidence type="ECO:0000256" key="2">
    <source>
        <dbReference type="ARBA" id="ARBA00010817"/>
    </source>
</evidence>
<comment type="caution">
    <text evidence="9">The sequence shown here is derived from an EMBL/GenBank/DDBJ whole genome shotgun (WGS) entry which is preliminary data.</text>
</comment>
<evidence type="ECO:0000256" key="3">
    <source>
        <dbReference type="ARBA" id="ARBA00012000"/>
    </source>
</evidence>
<dbReference type="EMBL" id="WKZA01000033">
    <property type="protein sequence ID" value="MSA95051.1"/>
    <property type="molecule type" value="Genomic_DNA"/>
</dbReference>
<evidence type="ECO:0000256" key="4">
    <source>
        <dbReference type="ARBA" id="ARBA00022763"/>
    </source>
</evidence>
<gene>
    <name evidence="9" type="ORF">DMP12_13325</name>
    <name evidence="8" type="ORF">GKG38_08285</name>
</gene>
<reference evidence="8 11" key="4">
    <citation type="journal article" date="2019" name="Nat. Med.">
        <title>A library of human gut bacterial isolates paired with longitudinal multiomics data enables mechanistic microbiome research.</title>
        <authorList>
            <person name="Poyet M."/>
            <person name="Groussin M."/>
            <person name="Gibbons S.M."/>
            <person name="Avila-Pacheco J."/>
            <person name="Jiang X."/>
            <person name="Kearney S.M."/>
            <person name="Perrotta A.R."/>
            <person name="Berdy B."/>
            <person name="Zhao S."/>
            <person name="Lieberman T.D."/>
            <person name="Swanson P.K."/>
            <person name="Smith M."/>
            <person name="Roesemann S."/>
            <person name="Alexander J.E."/>
            <person name="Rich S.A."/>
            <person name="Livny J."/>
            <person name="Vlamakis H."/>
            <person name="Clish C."/>
            <person name="Bullock K."/>
            <person name="Deik A."/>
            <person name="Scott J."/>
            <person name="Pierce K.A."/>
            <person name="Xavier R.J."/>
            <person name="Alm E.J."/>
        </authorList>
    </citation>
    <scope>NUCLEOTIDE SEQUENCE [LARGE SCALE GENOMIC DNA]</scope>
    <source>
        <strain evidence="8 11">BIOML-A1</strain>
    </source>
</reference>
<dbReference type="CDD" id="cd00056">
    <property type="entry name" value="ENDO3c"/>
    <property type="match status" value="1"/>
</dbReference>
<dbReference type="Pfam" id="PF00730">
    <property type="entry name" value="HhH-GPD"/>
    <property type="match status" value="1"/>
</dbReference>
<feature type="region of interest" description="Disordered" evidence="6">
    <location>
        <begin position="212"/>
        <end position="233"/>
    </location>
</feature>
<dbReference type="EMBL" id="QIBW01000023">
    <property type="protein sequence ID" value="ROT88124.1"/>
    <property type="molecule type" value="Genomic_DNA"/>
</dbReference>
<evidence type="ECO:0000256" key="5">
    <source>
        <dbReference type="ARBA" id="ARBA00023204"/>
    </source>
</evidence>
<dbReference type="GO" id="GO:0006307">
    <property type="term" value="P:DNA alkylation repair"/>
    <property type="evidence" value="ECO:0007669"/>
    <property type="project" value="TreeGrafter"/>
</dbReference>
<dbReference type="InterPro" id="IPR011257">
    <property type="entry name" value="DNA_glycosylase"/>
</dbReference>
<dbReference type="EC" id="3.2.2.21" evidence="3"/>
<dbReference type="SMART" id="SM00478">
    <property type="entry name" value="ENDO3c"/>
    <property type="match status" value="1"/>
</dbReference>
<dbReference type="Proteomes" id="UP000285258">
    <property type="component" value="Unassembled WGS sequence"/>
</dbReference>
<comment type="similarity">
    <text evidence="2">Belongs to the alkylbase DNA glycosidase AlkA family.</text>
</comment>
<dbReference type="PANTHER" id="PTHR43003:SF5">
    <property type="entry name" value="DNA-3-METHYLADENINE GLYCOSYLASE"/>
    <property type="match status" value="1"/>
</dbReference>
<accession>A0A423UH60</accession>
<evidence type="ECO:0000259" key="7">
    <source>
        <dbReference type="SMART" id="SM00478"/>
    </source>
</evidence>
<name>A0A423UH60_9ACTN</name>
<dbReference type="GO" id="GO:0008725">
    <property type="term" value="F:DNA-3-methyladenine glycosylase activity"/>
    <property type="evidence" value="ECO:0007669"/>
    <property type="project" value="TreeGrafter"/>
</dbReference>
<dbReference type="Gene3D" id="1.10.340.30">
    <property type="entry name" value="Hypothetical protein, domain 2"/>
    <property type="match status" value="1"/>
</dbReference>
<feature type="domain" description="HhH-GPD" evidence="7">
    <location>
        <begin position="51"/>
        <end position="205"/>
    </location>
</feature>
<sequence>MGEQRYFEYDEQAIAYLKARDERLAEAIDAIGPVRREVTPDLFAALVNCIVGQQISTKAQVTIWKRLTGAFGDITPEAMAACPDDELQRFGLSFRKVGYIKGAAERVVAGELDLKGLADLPDEEVCRRLSALPGIGVWTAEMLMTFSMQRPDIMSYGDLAILRGLRMLHHHRRITPELFAKYRRRYSPYGSVASLYLWEIAGGAVPGLRDWAPKGGGAKRPRPGGAKGGSRGD</sequence>
<dbReference type="GO" id="GO:0032993">
    <property type="term" value="C:protein-DNA complex"/>
    <property type="evidence" value="ECO:0007669"/>
    <property type="project" value="TreeGrafter"/>
</dbReference>
<dbReference type="GO" id="GO:0006285">
    <property type="term" value="P:base-excision repair, AP site formation"/>
    <property type="evidence" value="ECO:0007669"/>
    <property type="project" value="TreeGrafter"/>
</dbReference>
<dbReference type="Proteomes" id="UP000462865">
    <property type="component" value="Unassembled WGS sequence"/>
</dbReference>
<reference evidence="9" key="3">
    <citation type="journal article" date="2019" name="Microbiol. Resour. Announc.">
        <title>Draft Genome Sequences of Type Strains of Gordonibacter faecihominis, Paraeggerthella hongkongensis, Parvibacter caecicola,Slackia equolifaciens, Slackia faecicanis, and Slackia isoflavoniconvertens.</title>
        <authorList>
            <person name="Danylec N."/>
            <person name="Stoll D.A."/>
            <person name="Dotsch A."/>
            <person name="Huch M."/>
        </authorList>
    </citation>
    <scope>NUCLEOTIDE SEQUENCE</scope>
    <source>
        <strain evidence="9">DSM 27213</strain>
    </source>
</reference>
<evidence type="ECO:0000256" key="6">
    <source>
        <dbReference type="SAM" id="MobiDB-lite"/>
    </source>
</evidence>
<evidence type="ECO:0000313" key="10">
    <source>
        <dbReference type="Proteomes" id="UP000285258"/>
    </source>
</evidence>
<dbReference type="RefSeq" id="WP_096227336.1">
    <property type="nucleotide sequence ID" value="NZ_CP168029.1"/>
</dbReference>
<dbReference type="InterPro" id="IPR003265">
    <property type="entry name" value="HhH-GPD_domain"/>
</dbReference>
<proteinExistence type="inferred from homology"/>
<dbReference type="AlphaFoldDB" id="A0A423UH60"/>
<dbReference type="GO" id="GO:0043916">
    <property type="term" value="F:DNA-7-methylguanine glycosylase activity"/>
    <property type="evidence" value="ECO:0007669"/>
    <property type="project" value="TreeGrafter"/>
</dbReference>
<dbReference type="GO" id="GO:0032131">
    <property type="term" value="F:alkylated DNA binding"/>
    <property type="evidence" value="ECO:0007669"/>
    <property type="project" value="TreeGrafter"/>
</dbReference>
<evidence type="ECO:0000313" key="9">
    <source>
        <dbReference type="EMBL" id="ROT88124.1"/>
    </source>
</evidence>
<keyword evidence="4" id="KW-0227">DNA damage</keyword>
<evidence type="ECO:0000256" key="1">
    <source>
        <dbReference type="ARBA" id="ARBA00000086"/>
    </source>
</evidence>
<evidence type="ECO:0000313" key="11">
    <source>
        <dbReference type="Proteomes" id="UP000462865"/>
    </source>
</evidence>
<dbReference type="Gene3D" id="1.10.1670.40">
    <property type="match status" value="1"/>
</dbReference>
<dbReference type="FunFam" id="1.10.340.30:FF:000004">
    <property type="entry name" value="DNA-3-methyladenine glycosylase II"/>
    <property type="match status" value="1"/>
</dbReference>
<protein>
    <recommendedName>
        <fullName evidence="3">DNA-3-methyladenine glycosylase II</fullName>
        <ecNumber evidence="3">3.2.2.21</ecNumber>
    </recommendedName>
</protein>